<feature type="region of interest" description="Disordered" evidence="1">
    <location>
        <begin position="401"/>
        <end position="437"/>
    </location>
</feature>
<feature type="non-terminal residue" evidence="3">
    <location>
        <position position="701"/>
    </location>
</feature>
<sequence length="701" mass="77591">MQIVRVQWGSERITGRYHAWRIIFCVLVVISKAFLSPSFPIISTFISAIAFACSFVALVTYVPFFSFFSNMTHAAFHSFPLTSSLAAITGFISANTSIVFWGLIISSIISLIIFTGLVFLRLYGPYNVLLQCTRAAIPKDLAKYDKKSNIHPHRIIHFTPLNKQRKIGVCGCGEVSELEEEDYAMLKEIRHSTNLLKSDPVPTSTSTSDEDFDNISSTTESSIEIVEGPVSEDVFVVVSSSQSRVATSKASPGPHTTDNRRSTSSTTPPLLSSNYPHTITNSPIPSGKMLEGFSFPRFSGATSHSKDSFAGGVSISNIFKKVAHTPPSFSLKPQFPSPSFTGYRITDVIEDNSSAQEGKSPDRLLSFQPPISSHFTSKSDIPHASNFPLLPRSAPYLHHSGSFGHTTAMTRTSQRHPDSARSSQPTTTPVYNRSDSLDSTMSSDLGFLSKPRKRSKIRVYSADKDYTFSKGCMKGVPCEISTSWLSGKFKQLFQNPMCWAIAIRPLISLMAKRATLKKLRRPISQEMDDLNAVCMNVCQTALGQAQEDFPSDFGILCLRACFEDAFRPERLAFILKKYDQISGFAGERVTNIGKDIVFPIVRLSLHSRQSDNAGNMAYKKVNLMTRRAKKSINQSLVNIGKLLLFLRGCTRRLRKKRRLSMQGPAPDIIPNAMMIAGFLERLQKVSVDIGNTQSIFASLLG</sequence>
<keyword evidence="2" id="KW-0812">Transmembrane</keyword>
<evidence type="ECO:0000313" key="3">
    <source>
        <dbReference type="EMBL" id="GKT22177.1"/>
    </source>
</evidence>
<gene>
    <name evidence="3" type="ORF">ADUPG1_012069</name>
</gene>
<feature type="compositionally biased region" description="Polar residues" evidence="1">
    <location>
        <begin position="420"/>
        <end position="433"/>
    </location>
</feature>
<feature type="transmembrane region" description="Helical" evidence="2">
    <location>
        <begin position="18"/>
        <end position="35"/>
    </location>
</feature>
<evidence type="ECO:0000256" key="2">
    <source>
        <dbReference type="SAM" id="Phobius"/>
    </source>
</evidence>
<proteinExistence type="predicted"/>
<evidence type="ECO:0000256" key="1">
    <source>
        <dbReference type="SAM" id="MobiDB-lite"/>
    </source>
</evidence>
<dbReference type="Proteomes" id="UP001057375">
    <property type="component" value="Unassembled WGS sequence"/>
</dbReference>
<keyword evidence="4" id="KW-1185">Reference proteome</keyword>
<name>A0ABQ5JY69_9EUKA</name>
<feature type="compositionally biased region" description="Polar residues" evidence="1">
    <location>
        <begin position="403"/>
        <end position="412"/>
    </location>
</feature>
<keyword evidence="2" id="KW-1133">Transmembrane helix</keyword>
<feature type="region of interest" description="Disordered" evidence="1">
    <location>
        <begin position="196"/>
        <end position="215"/>
    </location>
</feature>
<evidence type="ECO:0000313" key="4">
    <source>
        <dbReference type="Proteomes" id="UP001057375"/>
    </source>
</evidence>
<feature type="region of interest" description="Disordered" evidence="1">
    <location>
        <begin position="245"/>
        <end position="282"/>
    </location>
</feature>
<accession>A0ABQ5JY69</accession>
<feature type="compositionally biased region" description="Low complexity" evidence="1">
    <location>
        <begin position="262"/>
        <end position="274"/>
    </location>
</feature>
<keyword evidence="2" id="KW-0472">Membrane</keyword>
<feature type="transmembrane region" description="Helical" evidence="2">
    <location>
        <begin position="98"/>
        <end position="120"/>
    </location>
</feature>
<feature type="transmembrane region" description="Helical" evidence="2">
    <location>
        <begin position="41"/>
        <end position="62"/>
    </location>
</feature>
<comment type="caution">
    <text evidence="3">The sequence shown here is derived from an EMBL/GenBank/DDBJ whole genome shotgun (WGS) entry which is preliminary data.</text>
</comment>
<organism evidence="3 4">
    <name type="scientific">Aduncisulcus paluster</name>
    <dbReference type="NCBI Taxonomy" id="2918883"/>
    <lineage>
        <taxon>Eukaryota</taxon>
        <taxon>Metamonada</taxon>
        <taxon>Carpediemonas-like organisms</taxon>
        <taxon>Aduncisulcus</taxon>
    </lineage>
</organism>
<protein>
    <submittedName>
        <fullName evidence="3">Uncharacterized protein</fullName>
    </submittedName>
</protein>
<reference evidence="3" key="1">
    <citation type="submission" date="2022-03" db="EMBL/GenBank/DDBJ databases">
        <title>Draft genome sequence of Aduncisulcus paluster, a free-living microaerophilic Fornicata.</title>
        <authorList>
            <person name="Yuyama I."/>
            <person name="Kume K."/>
            <person name="Tamura T."/>
            <person name="Inagaki Y."/>
            <person name="Hashimoto T."/>
        </authorList>
    </citation>
    <scope>NUCLEOTIDE SEQUENCE</scope>
    <source>
        <strain evidence="3">NY0171</strain>
    </source>
</reference>
<dbReference type="EMBL" id="BQXS01012378">
    <property type="protein sequence ID" value="GKT22177.1"/>
    <property type="molecule type" value="Genomic_DNA"/>
</dbReference>